<dbReference type="HAMAP" id="MF_00434">
    <property type="entry name" value="Pterin_4_alpha"/>
    <property type="match status" value="1"/>
</dbReference>
<dbReference type="SUPFAM" id="SSF55248">
    <property type="entry name" value="PCD-like"/>
    <property type="match status" value="1"/>
</dbReference>
<accession>A0A4R6YZ08</accession>
<evidence type="ECO:0000256" key="1">
    <source>
        <dbReference type="ARBA" id="ARBA00001554"/>
    </source>
</evidence>
<evidence type="ECO:0000256" key="4">
    <source>
        <dbReference type="HAMAP-Rule" id="MF_00434"/>
    </source>
</evidence>
<comment type="caution">
    <text evidence="6">The sequence shown here is derived from an EMBL/GenBank/DDBJ whole genome shotgun (WGS) entry which is preliminary data.</text>
</comment>
<gene>
    <name evidence="6" type="ORF">DFR29_106276</name>
</gene>
<dbReference type="GO" id="GO:0008124">
    <property type="term" value="F:4-alpha-hydroxytetrahydrobiopterin dehydratase activity"/>
    <property type="evidence" value="ECO:0007669"/>
    <property type="project" value="UniProtKB-UniRule"/>
</dbReference>
<dbReference type="PANTHER" id="PTHR12599:SF0">
    <property type="entry name" value="PTERIN-4-ALPHA-CARBINOLAMINE DEHYDRATASE"/>
    <property type="match status" value="1"/>
</dbReference>
<dbReference type="Pfam" id="PF01329">
    <property type="entry name" value="Pterin_4a"/>
    <property type="match status" value="1"/>
</dbReference>
<comment type="catalytic activity">
    <reaction evidence="1 4">
        <text>(4aS,6R)-4a-hydroxy-L-erythro-5,6,7,8-tetrahydrobiopterin = (6R)-L-erythro-6,7-dihydrobiopterin + H2O</text>
        <dbReference type="Rhea" id="RHEA:11920"/>
        <dbReference type="ChEBI" id="CHEBI:15377"/>
        <dbReference type="ChEBI" id="CHEBI:15642"/>
        <dbReference type="ChEBI" id="CHEBI:43120"/>
        <dbReference type="EC" id="4.2.1.96"/>
    </reaction>
</comment>
<keyword evidence="7" id="KW-1185">Reference proteome</keyword>
<evidence type="ECO:0000256" key="3">
    <source>
        <dbReference type="ARBA" id="ARBA00023239"/>
    </source>
</evidence>
<evidence type="ECO:0000313" key="7">
    <source>
        <dbReference type="Proteomes" id="UP000295293"/>
    </source>
</evidence>
<dbReference type="GO" id="GO:0006729">
    <property type="term" value="P:tetrahydrobiopterin biosynthetic process"/>
    <property type="evidence" value="ECO:0007669"/>
    <property type="project" value="InterPro"/>
</dbReference>
<dbReference type="Proteomes" id="UP000295293">
    <property type="component" value="Unassembled WGS sequence"/>
</dbReference>
<name>A0A4R6YZ08_9GAMM</name>
<feature type="region of interest" description="Disordered" evidence="5">
    <location>
        <begin position="1"/>
        <end position="22"/>
    </location>
</feature>
<dbReference type="OrthoDB" id="5294615at2"/>
<dbReference type="NCBIfam" id="NF002019">
    <property type="entry name" value="PRK00823.1-4"/>
    <property type="match status" value="1"/>
</dbReference>
<dbReference type="RefSeq" id="WP_133818865.1">
    <property type="nucleotide sequence ID" value="NZ_SNZH01000006.1"/>
</dbReference>
<dbReference type="EMBL" id="SNZH01000006">
    <property type="protein sequence ID" value="TDR44128.1"/>
    <property type="molecule type" value="Genomic_DNA"/>
</dbReference>
<dbReference type="Gene3D" id="3.30.1360.20">
    <property type="entry name" value="Transcriptional coactivator/pterin dehydratase"/>
    <property type="match status" value="1"/>
</dbReference>
<dbReference type="InterPro" id="IPR001533">
    <property type="entry name" value="Pterin_deHydtase"/>
</dbReference>
<evidence type="ECO:0000256" key="5">
    <source>
        <dbReference type="SAM" id="MobiDB-lite"/>
    </source>
</evidence>
<sequence>MTKDELTASHCTPRKGPGDAVPADQIGELAQLIGEWRVEREAGQLQREFRFRDFHHTMGFVNAVAYMANREDHHPDLEVGYNYCRMRWSTHDVGGLSLNDFICASKVDALVR</sequence>
<dbReference type="EC" id="4.2.1.96" evidence="4"/>
<dbReference type="InterPro" id="IPR036428">
    <property type="entry name" value="PCD_sf"/>
</dbReference>
<dbReference type="CDD" id="cd00913">
    <property type="entry name" value="PCD_DCoH_subfamily_a"/>
    <property type="match status" value="1"/>
</dbReference>
<evidence type="ECO:0000256" key="2">
    <source>
        <dbReference type="ARBA" id="ARBA00006472"/>
    </source>
</evidence>
<keyword evidence="3 4" id="KW-0456">Lyase</keyword>
<organism evidence="6 7">
    <name type="scientific">Tahibacter aquaticus</name>
    <dbReference type="NCBI Taxonomy" id="520092"/>
    <lineage>
        <taxon>Bacteria</taxon>
        <taxon>Pseudomonadati</taxon>
        <taxon>Pseudomonadota</taxon>
        <taxon>Gammaproteobacteria</taxon>
        <taxon>Lysobacterales</taxon>
        <taxon>Rhodanobacteraceae</taxon>
        <taxon>Tahibacter</taxon>
    </lineage>
</organism>
<proteinExistence type="inferred from homology"/>
<evidence type="ECO:0000313" key="6">
    <source>
        <dbReference type="EMBL" id="TDR44128.1"/>
    </source>
</evidence>
<protein>
    <recommendedName>
        <fullName evidence="4">Putative pterin-4-alpha-carbinolamine dehydratase</fullName>
        <shortName evidence="4">PHS</shortName>
        <ecNumber evidence="4">4.2.1.96</ecNumber>
    </recommendedName>
    <alternativeName>
        <fullName evidence="4">4-alpha-hydroxy-tetrahydropterin dehydratase</fullName>
    </alternativeName>
    <alternativeName>
        <fullName evidence="4">Pterin carbinolamine dehydratase</fullName>
        <shortName evidence="4">PCD</shortName>
    </alternativeName>
</protein>
<dbReference type="AlphaFoldDB" id="A0A4R6YZ08"/>
<comment type="similarity">
    <text evidence="2 4">Belongs to the pterin-4-alpha-carbinolamine dehydratase family.</text>
</comment>
<dbReference type="PANTHER" id="PTHR12599">
    <property type="entry name" value="PTERIN-4-ALPHA-CARBINOLAMINE DEHYDRATASE"/>
    <property type="match status" value="1"/>
</dbReference>
<reference evidence="6 7" key="1">
    <citation type="submission" date="2019-03" db="EMBL/GenBank/DDBJ databases">
        <title>Genomic Encyclopedia of Type Strains, Phase IV (KMG-IV): sequencing the most valuable type-strain genomes for metagenomic binning, comparative biology and taxonomic classification.</title>
        <authorList>
            <person name="Goeker M."/>
        </authorList>
    </citation>
    <scope>NUCLEOTIDE SEQUENCE [LARGE SCALE GENOMIC DNA]</scope>
    <source>
        <strain evidence="6 7">DSM 21667</strain>
    </source>
</reference>